<dbReference type="HOGENOM" id="CLU_047373_0_3_7"/>
<dbReference type="InterPro" id="IPR036291">
    <property type="entry name" value="NAD(P)-bd_dom_sf"/>
</dbReference>
<dbReference type="eggNOG" id="COG1090">
    <property type="taxonomic scope" value="Bacteria"/>
</dbReference>
<evidence type="ECO:0000256" key="1">
    <source>
        <dbReference type="ARBA" id="ARBA00009353"/>
    </source>
</evidence>
<dbReference type="Proteomes" id="UP000009047">
    <property type="component" value="Chromosome"/>
</dbReference>
<reference evidence="4 5" key="1">
    <citation type="journal article" date="2010" name="Stand. Genomic Sci.">
        <title>Complete genome sequence of Desulfarculus baarsii type strain (2st14).</title>
        <authorList>
            <person name="Sun H."/>
            <person name="Spring S."/>
            <person name="Lapidus A."/>
            <person name="Davenport K."/>
            <person name="Del Rio T.G."/>
            <person name="Tice H."/>
            <person name="Nolan M."/>
            <person name="Copeland A."/>
            <person name="Cheng J.F."/>
            <person name="Lucas S."/>
            <person name="Tapia R."/>
            <person name="Goodwin L."/>
            <person name="Pitluck S."/>
            <person name="Ivanova N."/>
            <person name="Pagani I."/>
            <person name="Mavromatis K."/>
            <person name="Ovchinnikova G."/>
            <person name="Pati A."/>
            <person name="Chen A."/>
            <person name="Palaniappan K."/>
            <person name="Hauser L."/>
            <person name="Chang Y.J."/>
            <person name="Jeffries C.D."/>
            <person name="Detter J.C."/>
            <person name="Han C."/>
            <person name="Rohde M."/>
            <person name="Brambilla E."/>
            <person name="Goker M."/>
            <person name="Woyke T."/>
            <person name="Bristow J."/>
            <person name="Eisen J.A."/>
            <person name="Markowitz V."/>
            <person name="Hugenholtz P."/>
            <person name="Kyrpides N.C."/>
            <person name="Klenk H.P."/>
            <person name="Land M."/>
        </authorList>
    </citation>
    <scope>NUCLEOTIDE SEQUENCE [LARGE SCALE GENOMIC DNA]</scope>
    <source>
        <strain evidence="5">ATCC 33931 / DSM 2075 / LMG 7858 / VKM B-1802 / 2st14</strain>
    </source>
</reference>
<dbReference type="InterPro" id="IPR013549">
    <property type="entry name" value="DUF1731"/>
</dbReference>
<organism evidence="4 5">
    <name type="scientific">Desulfarculus baarsii (strain ATCC 33931 / DSM 2075 / LMG 7858 / VKM B-1802 / 2st14)</name>
    <dbReference type="NCBI Taxonomy" id="644282"/>
    <lineage>
        <taxon>Bacteria</taxon>
        <taxon>Pseudomonadati</taxon>
        <taxon>Thermodesulfobacteriota</taxon>
        <taxon>Desulfarculia</taxon>
        <taxon>Desulfarculales</taxon>
        <taxon>Desulfarculaceae</taxon>
        <taxon>Desulfarculus</taxon>
    </lineage>
</organism>
<dbReference type="InterPro" id="IPR001509">
    <property type="entry name" value="Epimerase_deHydtase"/>
</dbReference>
<evidence type="ECO:0000259" key="3">
    <source>
        <dbReference type="Pfam" id="PF08338"/>
    </source>
</evidence>
<dbReference type="Pfam" id="PF01370">
    <property type="entry name" value="Epimerase"/>
    <property type="match status" value="1"/>
</dbReference>
<dbReference type="PANTHER" id="PTHR11092">
    <property type="entry name" value="SUGAR NUCLEOTIDE EPIMERASE RELATED"/>
    <property type="match status" value="1"/>
</dbReference>
<dbReference type="Pfam" id="PF08338">
    <property type="entry name" value="DUF1731"/>
    <property type="match status" value="1"/>
</dbReference>
<dbReference type="STRING" id="644282.Deba_0696"/>
<dbReference type="PANTHER" id="PTHR11092:SF0">
    <property type="entry name" value="EPIMERASE FAMILY PROTEIN SDR39U1"/>
    <property type="match status" value="1"/>
</dbReference>
<dbReference type="EMBL" id="CP002085">
    <property type="protein sequence ID" value="ADK84068.1"/>
    <property type="molecule type" value="Genomic_DNA"/>
</dbReference>
<evidence type="ECO:0000259" key="2">
    <source>
        <dbReference type="Pfam" id="PF01370"/>
    </source>
</evidence>
<dbReference type="KEGG" id="dbr:Deba_0696"/>
<dbReference type="SUPFAM" id="SSF51735">
    <property type="entry name" value="NAD(P)-binding Rossmann-fold domains"/>
    <property type="match status" value="1"/>
</dbReference>
<protein>
    <submittedName>
        <fullName evidence="4">NAD-dependent epimerase/dehydratase</fullName>
    </submittedName>
</protein>
<dbReference type="Gene3D" id="3.40.50.720">
    <property type="entry name" value="NAD(P)-binding Rossmann-like Domain"/>
    <property type="match status" value="1"/>
</dbReference>
<gene>
    <name evidence="4" type="ordered locus">Deba_0696</name>
</gene>
<accession>E1QET2</accession>
<name>E1QET2_DESB2</name>
<dbReference type="RefSeq" id="WP_013257523.1">
    <property type="nucleotide sequence ID" value="NC_014365.1"/>
</dbReference>
<feature type="domain" description="DUF1731" evidence="3">
    <location>
        <begin position="255"/>
        <end position="301"/>
    </location>
</feature>
<keyword evidence="5" id="KW-1185">Reference proteome</keyword>
<dbReference type="AlphaFoldDB" id="E1QET2"/>
<evidence type="ECO:0000313" key="5">
    <source>
        <dbReference type="Proteomes" id="UP000009047"/>
    </source>
</evidence>
<proteinExistence type="inferred from homology"/>
<evidence type="ECO:0000313" key="4">
    <source>
        <dbReference type="EMBL" id="ADK84068.1"/>
    </source>
</evidence>
<feature type="domain" description="NAD-dependent epimerase/dehydratase" evidence="2">
    <location>
        <begin position="4"/>
        <end position="227"/>
    </location>
</feature>
<dbReference type="OrthoDB" id="5292533at2"/>
<comment type="similarity">
    <text evidence="1">Belongs to the NAD(P)-dependent epimerase/dehydratase family. SDR39U1 subfamily.</text>
</comment>
<dbReference type="InterPro" id="IPR010099">
    <property type="entry name" value="SDR39U1"/>
</dbReference>
<dbReference type="NCBIfam" id="TIGR01777">
    <property type="entry name" value="yfcH"/>
    <property type="match status" value="1"/>
</dbReference>
<sequence>MKSVLITGASGFVGGALCRALVADGWRVLALCRTAGSAARLAQGVEAVIGDPTSPGPWQERVAGCQAAVNLAGASIFGRWSASYKELIRSSRLASTGNLVQAVAGRPSGAPFRLVSASAVGYYGFGGDEELDEASPPGDDFLARVCQEWEAQAMAAEQSGAMVAITRFGVVLGSGGGALGQMLPLFRLGLGGRLGHGRQWLSWIHQADLAAALKFVLERPELRGAFNCCAPHPVTNRQFAKSLGRALGRPAVLPAPAFAVRLALGQFGSVLLEGQRALPQRLRGAGFRFAQPTLDQALADLLPR</sequence>